<dbReference type="InterPro" id="IPR009702">
    <property type="entry name" value="DUF1284"/>
</dbReference>
<dbReference type="RefSeq" id="WP_303738890.1">
    <property type="nucleotide sequence ID" value="NZ_SUTK01000017.1"/>
</dbReference>
<reference evidence="1" key="1">
    <citation type="submission" date="2019-04" db="EMBL/GenBank/DDBJ databases">
        <title>Evolution of Biomass-Degrading Anaerobic Consortia Revealed by Metagenomics.</title>
        <authorList>
            <person name="Peng X."/>
        </authorList>
    </citation>
    <scope>NUCLEOTIDE SEQUENCE</scope>
    <source>
        <strain evidence="1">SIG18</strain>
    </source>
</reference>
<accession>A0A8T3VCV0</accession>
<protein>
    <submittedName>
        <fullName evidence="1">DUF1284 domain-containing protein</fullName>
    </submittedName>
</protein>
<dbReference type="Pfam" id="PF06935">
    <property type="entry name" value="DUF1284"/>
    <property type="match status" value="1"/>
</dbReference>
<name>A0A8T3VCV0_9EURY</name>
<sequence>MKLRLRGHHLLCLKGFQGYGYDKAFVENMTLINSKRKLPQTTVTLCDCADDICASCPNLIDGICEDKTQNERIISMDREVLKKLDNSKEHNSTELFNKIDEIFDTEESVSKICFNCKWSEKCLFYQKLSNNR</sequence>
<dbReference type="Proteomes" id="UP000783037">
    <property type="component" value="Unassembled WGS sequence"/>
</dbReference>
<dbReference type="AlphaFoldDB" id="A0A8T3VCV0"/>
<dbReference type="EMBL" id="SUTK01000017">
    <property type="protein sequence ID" value="MBE6501787.1"/>
    <property type="molecule type" value="Genomic_DNA"/>
</dbReference>
<proteinExistence type="predicted"/>
<evidence type="ECO:0000313" key="1">
    <source>
        <dbReference type="EMBL" id="MBE6501787.1"/>
    </source>
</evidence>
<comment type="caution">
    <text evidence="1">The sequence shown here is derived from an EMBL/GenBank/DDBJ whole genome shotgun (WGS) entry which is preliminary data.</text>
</comment>
<organism evidence="1 2">
    <name type="scientific">Methanobrevibacter thaueri</name>
    <dbReference type="NCBI Taxonomy" id="190975"/>
    <lineage>
        <taxon>Archaea</taxon>
        <taxon>Methanobacteriati</taxon>
        <taxon>Methanobacteriota</taxon>
        <taxon>Methanomada group</taxon>
        <taxon>Methanobacteria</taxon>
        <taxon>Methanobacteriales</taxon>
        <taxon>Methanobacteriaceae</taxon>
        <taxon>Methanobrevibacter</taxon>
    </lineage>
</organism>
<gene>
    <name evidence="1" type="ORF">E7Z79_05035</name>
</gene>
<evidence type="ECO:0000313" key="2">
    <source>
        <dbReference type="Proteomes" id="UP000783037"/>
    </source>
</evidence>